<name>A0A3F2RE36_9STRA</name>
<dbReference type="EMBL" id="MBAD02000459">
    <property type="protein sequence ID" value="RLN67367.1"/>
    <property type="molecule type" value="Genomic_DNA"/>
</dbReference>
<reference evidence="8 9" key="1">
    <citation type="submission" date="2018-07" db="EMBL/GenBank/DDBJ databases">
        <title>Genome sequencing of oomycete isolates from Chile give support for New Zealand origin for Phytophthora kernoviae and make available the first Nothophytophthora sp. genome.</title>
        <authorList>
            <person name="Studholme D.J."/>
            <person name="Sanfuentes E."/>
            <person name="Panda P."/>
            <person name="Hill R."/>
            <person name="Sambles C."/>
            <person name="Grant M."/>
            <person name="Williams N.M."/>
            <person name="Mcdougal R.L."/>
        </authorList>
    </citation>
    <scope>NUCLEOTIDE SEQUENCE [LARGE SCALE GENOMIC DNA]</scope>
    <source>
        <strain evidence="6">Chile6</strain>
        <strain evidence="7">Chile7</strain>
    </source>
</reference>
<feature type="chain" id="PRO_5034118571" description="RxLR effector protein" evidence="5">
    <location>
        <begin position="22"/>
        <end position="126"/>
    </location>
</feature>
<evidence type="ECO:0000313" key="9">
    <source>
        <dbReference type="Proteomes" id="UP000284657"/>
    </source>
</evidence>
<organism evidence="6 8">
    <name type="scientific">Phytophthora kernoviae</name>
    <dbReference type="NCBI Taxonomy" id="325452"/>
    <lineage>
        <taxon>Eukaryota</taxon>
        <taxon>Sar</taxon>
        <taxon>Stramenopiles</taxon>
        <taxon>Oomycota</taxon>
        <taxon>Peronosporomycetes</taxon>
        <taxon>Peronosporales</taxon>
        <taxon>Peronosporaceae</taxon>
        <taxon>Phytophthora</taxon>
    </lineage>
</organism>
<evidence type="ECO:0000313" key="8">
    <source>
        <dbReference type="Proteomes" id="UP000277300"/>
    </source>
</evidence>
<feature type="signal peptide" evidence="5">
    <location>
        <begin position="1"/>
        <end position="21"/>
    </location>
</feature>
<dbReference type="GO" id="GO:0005576">
    <property type="term" value="C:extracellular region"/>
    <property type="evidence" value="ECO:0007669"/>
    <property type="project" value="UniProtKB-SubCell"/>
</dbReference>
<gene>
    <name evidence="7" type="ORF">BBJ29_007965</name>
    <name evidence="6" type="ORF">BBP00_00008930</name>
</gene>
<evidence type="ECO:0000256" key="4">
    <source>
        <dbReference type="ARBA" id="ARBA00022729"/>
    </source>
</evidence>
<comment type="similarity">
    <text evidence="2 5">Belongs to the RxLR effector family.</text>
</comment>
<sequence length="126" mass="13799">MMRSCFFLLVAATTLLASSDAVPTKLSKIASGDQLQSFDTAPVDGVSNRFLRSTKTYDEIDSDDDIGSDDEDKKAVDDYEQVDEALAKNDYTADDVAAKLNLNLNGPLDQARINLYLQYAAHLSNN</sequence>
<dbReference type="Proteomes" id="UP000277300">
    <property type="component" value="Unassembled WGS sequence"/>
</dbReference>
<dbReference type="Proteomes" id="UP000284657">
    <property type="component" value="Unassembled WGS sequence"/>
</dbReference>
<dbReference type="AlphaFoldDB" id="A0A3F2RE36"/>
<evidence type="ECO:0000256" key="3">
    <source>
        <dbReference type="ARBA" id="ARBA00022525"/>
    </source>
</evidence>
<comment type="caution">
    <text evidence="6">The sequence shown here is derived from an EMBL/GenBank/DDBJ whole genome shotgun (WGS) entry which is preliminary data.</text>
</comment>
<comment type="domain">
    <text evidence="5">The RxLR-dEER motif acts to carry the protein into the host cell cytoplasm through binding to cell surface phosphatidylinositol-3-phosphate.</text>
</comment>
<keyword evidence="4 5" id="KW-0732">Signal</keyword>
<comment type="subcellular location">
    <subcellularLocation>
        <location evidence="1 5">Secreted</location>
    </subcellularLocation>
</comment>
<protein>
    <recommendedName>
        <fullName evidence="5">RxLR effector protein</fullName>
    </recommendedName>
</protein>
<evidence type="ECO:0000313" key="6">
    <source>
        <dbReference type="EMBL" id="RLN54450.1"/>
    </source>
</evidence>
<dbReference type="EMBL" id="MBDO02000512">
    <property type="protein sequence ID" value="RLN54450.1"/>
    <property type="molecule type" value="Genomic_DNA"/>
</dbReference>
<evidence type="ECO:0000256" key="2">
    <source>
        <dbReference type="ARBA" id="ARBA00010400"/>
    </source>
</evidence>
<evidence type="ECO:0000256" key="5">
    <source>
        <dbReference type="RuleBase" id="RU367124"/>
    </source>
</evidence>
<dbReference type="Pfam" id="PF16810">
    <property type="entry name" value="RXLR"/>
    <property type="match status" value="1"/>
</dbReference>
<accession>A0A3F2RE36</accession>
<evidence type="ECO:0000256" key="1">
    <source>
        <dbReference type="ARBA" id="ARBA00004613"/>
    </source>
</evidence>
<proteinExistence type="inferred from homology"/>
<keyword evidence="3 5" id="KW-0964">Secreted</keyword>
<dbReference type="InterPro" id="IPR031825">
    <property type="entry name" value="RXLR"/>
</dbReference>
<comment type="function">
    <text evidence="5">Effector that suppresses plant defense responses during pathogen infection.</text>
</comment>
<evidence type="ECO:0000313" key="7">
    <source>
        <dbReference type="EMBL" id="RLN67367.1"/>
    </source>
</evidence>
<dbReference type="OrthoDB" id="129528at2759"/>